<accession>A0ABS5TGI0</accession>
<dbReference type="Proteomes" id="UP001197247">
    <property type="component" value="Unassembled WGS sequence"/>
</dbReference>
<dbReference type="EMBL" id="JAHBAY010000005">
    <property type="protein sequence ID" value="MBT0770206.1"/>
    <property type="molecule type" value="Genomic_DNA"/>
</dbReference>
<reference evidence="1 2" key="1">
    <citation type="submission" date="2021-05" db="EMBL/GenBank/DDBJ databases">
        <title>Kineosporia and Streptomyces sp. nov. two new marine actinobacteria isolated from Coral.</title>
        <authorList>
            <person name="Buangrab K."/>
            <person name="Sutthacheep M."/>
            <person name="Yeemin T."/>
            <person name="Harunari E."/>
            <person name="Igarashi Y."/>
            <person name="Kanchanasin P."/>
            <person name="Tanasupawat S."/>
            <person name="Phongsopitanun W."/>
        </authorList>
    </citation>
    <scope>NUCLEOTIDE SEQUENCE [LARGE SCALE GENOMIC DNA]</scope>
    <source>
        <strain evidence="1 2">J2-2</strain>
    </source>
</reference>
<evidence type="ECO:0000313" key="2">
    <source>
        <dbReference type="Proteomes" id="UP001197247"/>
    </source>
</evidence>
<sequence length="141" mass="15741">MSIFALFASGNFVYEVGLDRHPDWLSPAVLRGEKNVLNDDLTIYDTGPLPVDGPNTVFEVDGEKVFGRDLVGRDLGGSEWRVRYIRVATDGSREDAARICHENEELFALEVPPAFNPLDIGEVDGGWEDDHGQWDLVLVRL</sequence>
<organism evidence="1 2">
    <name type="scientific">Kineosporia corallincola</name>
    <dbReference type="NCBI Taxonomy" id="2835133"/>
    <lineage>
        <taxon>Bacteria</taxon>
        <taxon>Bacillati</taxon>
        <taxon>Actinomycetota</taxon>
        <taxon>Actinomycetes</taxon>
        <taxon>Kineosporiales</taxon>
        <taxon>Kineosporiaceae</taxon>
        <taxon>Kineosporia</taxon>
    </lineage>
</organism>
<name>A0ABS5TGI0_9ACTN</name>
<protein>
    <submittedName>
        <fullName evidence="1">Uncharacterized protein</fullName>
    </submittedName>
</protein>
<gene>
    <name evidence="1" type="ORF">KIH74_14795</name>
</gene>
<comment type="caution">
    <text evidence="1">The sequence shown here is derived from an EMBL/GenBank/DDBJ whole genome shotgun (WGS) entry which is preliminary data.</text>
</comment>
<evidence type="ECO:0000313" key="1">
    <source>
        <dbReference type="EMBL" id="MBT0770206.1"/>
    </source>
</evidence>
<dbReference type="RefSeq" id="WP_214156495.1">
    <property type="nucleotide sequence ID" value="NZ_JAHBAY010000005.1"/>
</dbReference>
<proteinExistence type="predicted"/>
<keyword evidence="2" id="KW-1185">Reference proteome</keyword>